<evidence type="ECO:0000256" key="1">
    <source>
        <dbReference type="SAM" id="MobiDB-lite"/>
    </source>
</evidence>
<dbReference type="AlphaFoldDB" id="A0A4Z2GRY2"/>
<feature type="region of interest" description="Disordered" evidence="1">
    <location>
        <begin position="24"/>
        <end position="66"/>
    </location>
</feature>
<evidence type="ECO:0000313" key="3">
    <source>
        <dbReference type="Proteomes" id="UP000314294"/>
    </source>
</evidence>
<dbReference type="EMBL" id="SRLO01000437">
    <property type="protein sequence ID" value="TNN56061.1"/>
    <property type="molecule type" value="Genomic_DNA"/>
</dbReference>
<evidence type="ECO:0000313" key="2">
    <source>
        <dbReference type="EMBL" id="TNN56061.1"/>
    </source>
</evidence>
<name>A0A4Z2GRY2_9TELE</name>
<feature type="compositionally biased region" description="Basic and acidic residues" evidence="1">
    <location>
        <begin position="45"/>
        <end position="54"/>
    </location>
</feature>
<comment type="caution">
    <text evidence="2">The sequence shown here is derived from an EMBL/GenBank/DDBJ whole genome shotgun (WGS) entry which is preliminary data.</text>
</comment>
<proteinExistence type="predicted"/>
<keyword evidence="3" id="KW-1185">Reference proteome</keyword>
<protein>
    <submittedName>
        <fullName evidence="2">Uncharacterized protein</fullName>
    </submittedName>
</protein>
<dbReference type="Proteomes" id="UP000314294">
    <property type="component" value="Unassembled WGS sequence"/>
</dbReference>
<sequence>MRRLLIRRSPYLNGSRITKRLVKPREGGVGVGAFPTPPTPPDPMPEPRPDENIEIKPLNLRSELGT</sequence>
<accession>A0A4Z2GRY2</accession>
<feature type="compositionally biased region" description="Pro residues" evidence="1">
    <location>
        <begin position="35"/>
        <end position="44"/>
    </location>
</feature>
<gene>
    <name evidence="2" type="ORF">EYF80_033692</name>
</gene>
<organism evidence="2 3">
    <name type="scientific">Liparis tanakae</name>
    <name type="common">Tanaka's snailfish</name>
    <dbReference type="NCBI Taxonomy" id="230148"/>
    <lineage>
        <taxon>Eukaryota</taxon>
        <taxon>Metazoa</taxon>
        <taxon>Chordata</taxon>
        <taxon>Craniata</taxon>
        <taxon>Vertebrata</taxon>
        <taxon>Euteleostomi</taxon>
        <taxon>Actinopterygii</taxon>
        <taxon>Neopterygii</taxon>
        <taxon>Teleostei</taxon>
        <taxon>Neoteleostei</taxon>
        <taxon>Acanthomorphata</taxon>
        <taxon>Eupercaria</taxon>
        <taxon>Perciformes</taxon>
        <taxon>Cottioidei</taxon>
        <taxon>Cottales</taxon>
        <taxon>Liparidae</taxon>
        <taxon>Liparis</taxon>
    </lineage>
</organism>
<reference evidence="2 3" key="1">
    <citation type="submission" date="2019-03" db="EMBL/GenBank/DDBJ databases">
        <title>First draft genome of Liparis tanakae, snailfish: a comprehensive survey of snailfish specific genes.</title>
        <authorList>
            <person name="Kim W."/>
            <person name="Song I."/>
            <person name="Jeong J.-H."/>
            <person name="Kim D."/>
            <person name="Kim S."/>
            <person name="Ryu S."/>
            <person name="Song J.Y."/>
            <person name="Lee S.K."/>
        </authorList>
    </citation>
    <scope>NUCLEOTIDE SEQUENCE [LARGE SCALE GENOMIC DNA]</scope>
    <source>
        <tissue evidence="2">Muscle</tissue>
    </source>
</reference>